<dbReference type="RefSeq" id="YP_009799346.1">
    <property type="nucleotide sequence ID" value="NC_047941.1"/>
</dbReference>
<dbReference type="GO" id="GO:0004519">
    <property type="term" value="F:endonuclease activity"/>
    <property type="evidence" value="ECO:0007669"/>
    <property type="project" value="UniProtKB-KW"/>
</dbReference>
<sequence>MSNCIEHKQKGDKAGYGRLNFKGKLYSAHRTVYMRTHNLEPEDIAGMVVMHKCDNPRCINPEHLELGTHKDNTQDMLTKGRNKPTRKLSSEEVRFIRKHYKFRDKEYSGVKLATMFGVDKTTISNIILRKCYINED</sequence>
<keyword evidence="2" id="KW-0540">Nuclease</keyword>
<keyword evidence="2" id="KW-0378">Hydrolase</keyword>
<accession>A0A2P9JZS3</accession>
<dbReference type="KEGG" id="vg:54989831"/>
<name>A0A2P9JZS3_9CAUD</name>
<evidence type="ECO:0000313" key="3">
    <source>
        <dbReference type="Proteomes" id="UP000241381"/>
    </source>
</evidence>
<keyword evidence="3" id="KW-1185">Reference proteome</keyword>
<evidence type="ECO:0000259" key="1">
    <source>
        <dbReference type="Pfam" id="PF13392"/>
    </source>
</evidence>
<dbReference type="EMBL" id="MG878892">
    <property type="protein sequence ID" value="AVI05038.1"/>
    <property type="molecule type" value="Genomic_DNA"/>
</dbReference>
<protein>
    <submittedName>
        <fullName evidence="2">HNH homing endonuclease</fullName>
    </submittedName>
</protein>
<dbReference type="InterPro" id="IPR044925">
    <property type="entry name" value="His-Me_finger_sf"/>
</dbReference>
<keyword evidence="2" id="KW-0255">Endonuclease</keyword>
<organism evidence="2 3">
    <name type="scientific">Salmonella phage vB_SpuP_Spp16</name>
    <dbReference type="NCBI Taxonomy" id="2081603"/>
    <lineage>
        <taxon>Viruses</taxon>
        <taxon>Duplodnaviria</taxon>
        <taxon>Heunggongvirae</taxon>
        <taxon>Uroviricota</taxon>
        <taxon>Caudoviricetes</taxon>
        <taxon>Autographivirales</taxon>
        <taxon>Autonotataviridae</taxon>
        <taxon>Melnykvirinae</taxon>
        <taxon>Panjvirus</taxon>
        <taxon>Panjvirus Spp16</taxon>
    </lineage>
</organism>
<dbReference type="Pfam" id="PF13392">
    <property type="entry name" value="HNH_3"/>
    <property type="match status" value="1"/>
</dbReference>
<dbReference type="Gene3D" id="3.90.75.10">
    <property type="entry name" value="Homing Intron 3 (I-ppo) Encoded Endonuclease, Chain A"/>
    <property type="match status" value="1"/>
</dbReference>
<reference evidence="2" key="1">
    <citation type="submission" date="2018-01" db="EMBL/GenBank/DDBJ databases">
        <title>Complete genome sequence analysis of a novel Salmonella phage Spp16.</title>
        <authorList>
            <person name="Zhao F."/>
            <person name="Sun H."/>
            <person name="Ren H."/>
            <person name="Tong Y."/>
        </authorList>
    </citation>
    <scope>NUCLEOTIDE SEQUENCE [LARGE SCALE GENOMIC DNA]</scope>
</reference>
<evidence type="ECO:0000313" key="2">
    <source>
        <dbReference type="EMBL" id="AVI05038.1"/>
    </source>
</evidence>
<dbReference type="SUPFAM" id="SSF54060">
    <property type="entry name" value="His-Me finger endonucleases"/>
    <property type="match status" value="1"/>
</dbReference>
<dbReference type="Proteomes" id="UP000241381">
    <property type="component" value="Segment"/>
</dbReference>
<dbReference type="InterPro" id="IPR044930">
    <property type="entry name" value="Homing_endonuclease_His-Me"/>
</dbReference>
<dbReference type="GeneID" id="54989831"/>
<dbReference type="InterPro" id="IPR003615">
    <property type="entry name" value="HNH_nuc"/>
</dbReference>
<feature type="domain" description="HNH nuclease" evidence="1">
    <location>
        <begin position="28"/>
        <end position="73"/>
    </location>
</feature>
<proteinExistence type="predicted"/>